<dbReference type="InterPro" id="IPR036236">
    <property type="entry name" value="Znf_C2H2_sf"/>
</dbReference>
<comment type="similarity">
    <text evidence="3">Belongs to the krueppel C2H2-type zinc-finger protein family.</text>
</comment>
<feature type="domain" description="C2H2-type" evidence="14">
    <location>
        <begin position="464"/>
        <end position="491"/>
    </location>
</feature>
<dbReference type="InParanoid" id="A0A5F8GZW2"/>
<dbReference type="FunFam" id="3.30.160.60:FF:002519">
    <property type="entry name" value="zinc finger protein 252-like"/>
    <property type="match status" value="1"/>
</dbReference>
<evidence type="ECO:0000256" key="4">
    <source>
        <dbReference type="ARBA" id="ARBA00022723"/>
    </source>
</evidence>
<keyword evidence="6 12" id="KW-0863">Zinc-finger</keyword>
<reference evidence="15" key="3">
    <citation type="submission" date="2025-09" db="UniProtKB">
        <authorList>
            <consortium name="Ensembl"/>
        </authorList>
    </citation>
    <scope>IDENTIFICATION</scope>
</reference>
<evidence type="ECO:0000256" key="13">
    <source>
        <dbReference type="SAM" id="MobiDB-lite"/>
    </source>
</evidence>
<dbReference type="GO" id="GO:0000978">
    <property type="term" value="F:RNA polymerase II cis-regulatory region sequence-specific DNA binding"/>
    <property type="evidence" value="ECO:0000318"/>
    <property type="project" value="GO_Central"/>
</dbReference>
<dbReference type="InterPro" id="IPR013087">
    <property type="entry name" value="Znf_C2H2_type"/>
</dbReference>
<evidence type="ECO:0000313" key="15">
    <source>
        <dbReference type="Ensembl" id="ENSMODP00000053145.1"/>
    </source>
</evidence>
<evidence type="ECO:0000256" key="8">
    <source>
        <dbReference type="ARBA" id="ARBA00023015"/>
    </source>
</evidence>
<sequence length="604" mass="68125">MKPFTDQSINRHLLGTCCVPGSSLRQPPVERRSPAGLERKWGAGRRLQLPRLGDNQCLAPPPPVLIARSPGRTPFPRMPLSCQRGSQLSGTEDSISQNVFVLSEGKSALWYGGLHFPEGLFQDVSLFLPPPPGDRLQARGESPLVPLRSRRARDSGSRLLLPELGFARGTQRKSPPRGCQPLKHPRAASQRAGARGNGPRDPEAPHPELPVPRKDFIPSFQRGQVTWLLEQKGSKSSCPETETNFEMKEVSTKLSFFVEGYGLQRYTTEGLSDFILREICYSNIKGNENPKSDYEIDGTAEKFSQYSVLNQYIKLTSENDCSQDSEYSKCFPTELDLIHLAEKPLEMSLYQGHQGGMTFGSSLDLSIHPKTKTKHVEMVSVSNKDGRSFSQNSELDSYQIIQCVEKSYECKQCGKSFTRRDSLASHQTIHTGEKPYKCKLCEKAFTQKSNLAVHQRIHTEEKPYECKHCGKAFKQRSVLVAHQRIHTGEKPYECKQCGKAFTRRDNLAAHQRIHTGEKPYECKQCGKAFTQKVHLAIHQRIHTGEKTYECKHCEKAFTLRGHLARHQRIHTGEKPFECKQCGKAFAERASLGASSENPYWRETL</sequence>
<protein>
    <recommendedName>
        <fullName evidence="14">C2H2-type domain-containing protein</fullName>
    </recommendedName>
</protein>
<evidence type="ECO:0000256" key="3">
    <source>
        <dbReference type="ARBA" id="ARBA00006991"/>
    </source>
</evidence>
<dbReference type="SUPFAM" id="SSF57667">
    <property type="entry name" value="beta-beta-alpha zinc fingers"/>
    <property type="match status" value="4"/>
</dbReference>
<dbReference type="GO" id="GO:0005634">
    <property type="term" value="C:nucleus"/>
    <property type="evidence" value="ECO:0007669"/>
    <property type="project" value="UniProtKB-SubCell"/>
</dbReference>
<keyword evidence="16" id="KW-1185">Reference proteome</keyword>
<dbReference type="FunFam" id="3.30.160.60:FF:000801">
    <property type="entry name" value="zinc finger protein 461 isoform X2"/>
    <property type="match status" value="1"/>
</dbReference>
<keyword evidence="5" id="KW-0677">Repeat</keyword>
<evidence type="ECO:0000256" key="11">
    <source>
        <dbReference type="ARBA" id="ARBA00023242"/>
    </source>
</evidence>
<accession>A0A5F8GZW2</accession>
<dbReference type="GO" id="GO:0006357">
    <property type="term" value="P:regulation of transcription by RNA polymerase II"/>
    <property type="evidence" value="ECO:0000318"/>
    <property type="project" value="GO_Central"/>
</dbReference>
<proteinExistence type="inferred from homology"/>
<evidence type="ECO:0000256" key="5">
    <source>
        <dbReference type="ARBA" id="ARBA00022737"/>
    </source>
</evidence>
<evidence type="ECO:0000256" key="12">
    <source>
        <dbReference type="PROSITE-ProRule" id="PRU00042"/>
    </source>
</evidence>
<dbReference type="FunFam" id="3.30.160.60:FF:000271">
    <property type="entry name" value="Zinc finger protein 662"/>
    <property type="match status" value="1"/>
</dbReference>
<feature type="domain" description="C2H2-type" evidence="14">
    <location>
        <begin position="520"/>
        <end position="547"/>
    </location>
</feature>
<keyword evidence="11" id="KW-0539">Nucleus</keyword>
<organism evidence="15 16">
    <name type="scientific">Monodelphis domestica</name>
    <name type="common">Gray short-tailed opossum</name>
    <dbReference type="NCBI Taxonomy" id="13616"/>
    <lineage>
        <taxon>Eukaryota</taxon>
        <taxon>Metazoa</taxon>
        <taxon>Chordata</taxon>
        <taxon>Craniata</taxon>
        <taxon>Vertebrata</taxon>
        <taxon>Euteleostomi</taxon>
        <taxon>Mammalia</taxon>
        <taxon>Metatheria</taxon>
        <taxon>Didelphimorphia</taxon>
        <taxon>Didelphidae</taxon>
        <taxon>Monodelphis</taxon>
    </lineage>
</organism>
<dbReference type="Ensembl" id="ENSMODT00000079581.1">
    <property type="protein sequence ID" value="ENSMODP00000053145.1"/>
    <property type="gene ID" value="ENSMODG00000048484.1"/>
</dbReference>
<dbReference type="SMART" id="SM00355">
    <property type="entry name" value="ZnF_C2H2"/>
    <property type="match status" value="6"/>
</dbReference>
<dbReference type="PROSITE" id="PS00028">
    <property type="entry name" value="ZINC_FINGER_C2H2_1"/>
    <property type="match status" value="6"/>
</dbReference>
<reference evidence="15" key="2">
    <citation type="submission" date="2025-08" db="UniProtKB">
        <authorList>
            <consortium name="Ensembl"/>
        </authorList>
    </citation>
    <scope>IDENTIFICATION</scope>
</reference>
<evidence type="ECO:0000256" key="7">
    <source>
        <dbReference type="ARBA" id="ARBA00022833"/>
    </source>
</evidence>
<feature type="domain" description="C2H2-type" evidence="14">
    <location>
        <begin position="492"/>
        <end position="519"/>
    </location>
</feature>
<keyword evidence="10" id="KW-0804">Transcription</keyword>
<comment type="function">
    <text evidence="1">May be involved in transcriptional regulation.</text>
</comment>
<dbReference type="GO" id="GO:0008270">
    <property type="term" value="F:zinc ion binding"/>
    <property type="evidence" value="ECO:0007669"/>
    <property type="project" value="UniProtKB-KW"/>
</dbReference>
<feature type="domain" description="C2H2-type" evidence="14">
    <location>
        <begin position="436"/>
        <end position="463"/>
    </location>
</feature>
<dbReference type="Pfam" id="PF00096">
    <property type="entry name" value="zf-C2H2"/>
    <property type="match status" value="6"/>
</dbReference>
<reference evidence="15 16" key="1">
    <citation type="journal article" date="2007" name="Nature">
        <title>Genome of the marsupial Monodelphis domestica reveals innovation in non-coding sequences.</title>
        <authorList>
            <person name="Mikkelsen T.S."/>
            <person name="Wakefield M.J."/>
            <person name="Aken B."/>
            <person name="Amemiya C.T."/>
            <person name="Chang J.L."/>
            <person name="Duke S."/>
            <person name="Garber M."/>
            <person name="Gentles A.J."/>
            <person name="Goodstadt L."/>
            <person name="Heger A."/>
            <person name="Jurka J."/>
            <person name="Kamal M."/>
            <person name="Mauceli E."/>
            <person name="Searle S.M."/>
            <person name="Sharpe T."/>
            <person name="Baker M.L."/>
            <person name="Batzer M.A."/>
            <person name="Benos P.V."/>
            <person name="Belov K."/>
            <person name="Clamp M."/>
            <person name="Cook A."/>
            <person name="Cuff J."/>
            <person name="Das R."/>
            <person name="Davidow L."/>
            <person name="Deakin J.E."/>
            <person name="Fazzari M.J."/>
            <person name="Glass J.L."/>
            <person name="Grabherr M."/>
            <person name="Greally J.M."/>
            <person name="Gu W."/>
            <person name="Hore T.A."/>
            <person name="Huttley G.A."/>
            <person name="Kleber M."/>
            <person name="Jirtle R.L."/>
            <person name="Koina E."/>
            <person name="Lee J.T."/>
            <person name="Mahony S."/>
            <person name="Marra M.A."/>
            <person name="Miller R.D."/>
            <person name="Nicholls R.D."/>
            <person name="Oda M."/>
            <person name="Papenfuss A.T."/>
            <person name="Parra Z.E."/>
            <person name="Pollock D.D."/>
            <person name="Ray D.A."/>
            <person name="Schein J.E."/>
            <person name="Speed T.P."/>
            <person name="Thompson K."/>
            <person name="VandeBerg J.L."/>
            <person name="Wade C.M."/>
            <person name="Walker J.A."/>
            <person name="Waters P.D."/>
            <person name="Webber C."/>
            <person name="Weidman J.R."/>
            <person name="Xie X."/>
            <person name="Zody M.C."/>
            <person name="Baldwin J."/>
            <person name="Abdouelleil A."/>
            <person name="Abdulkadir J."/>
            <person name="Abebe A."/>
            <person name="Abera B."/>
            <person name="Abreu J."/>
            <person name="Acer S.C."/>
            <person name="Aftuck L."/>
            <person name="Alexander A."/>
            <person name="An P."/>
            <person name="Anderson E."/>
            <person name="Anderson S."/>
            <person name="Arachi H."/>
            <person name="Azer M."/>
            <person name="Bachantsang P."/>
            <person name="Barry A."/>
            <person name="Bayul T."/>
            <person name="Berlin A."/>
            <person name="Bessette D."/>
            <person name="Bloom T."/>
            <person name="Bloom T."/>
            <person name="Boguslavskiy L."/>
            <person name="Bonnet C."/>
            <person name="Boukhgalter B."/>
            <person name="Bourzgui I."/>
            <person name="Brown A."/>
            <person name="Cahill P."/>
            <person name="Channer S."/>
            <person name="Cheshatsang Y."/>
            <person name="Chuda L."/>
            <person name="Citroen M."/>
            <person name="Collymore A."/>
            <person name="Cooke P."/>
            <person name="Costello M."/>
            <person name="D'Aco K."/>
            <person name="Daza R."/>
            <person name="De Haan G."/>
            <person name="DeGray S."/>
            <person name="DeMaso C."/>
            <person name="Dhargay N."/>
            <person name="Dooley K."/>
            <person name="Dooley E."/>
            <person name="Doricent M."/>
            <person name="Dorje P."/>
            <person name="Dorjee K."/>
            <person name="Dupes A."/>
            <person name="Elong R."/>
            <person name="Falk J."/>
            <person name="Farina A."/>
            <person name="Faro S."/>
            <person name="Ferguson D."/>
            <person name="Fisher S."/>
            <person name="Foley C.D."/>
            <person name="Franke A."/>
            <person name="Friedrich D."/>
            <person name="Gadbois L."/>
            <person name="Gearin G."/>
            <person name="Gearin C.R."/>
            <person name="Giannoukos G."/>
            <person name="Goode T."/>
            <person name="Graham J."/>
            <person name="Grandbois E."/>
            <person name="Grewal S."/>
            <person name="Gyaltsen K."/>
            <person name="Hafez N."/>
            <person name="Hagos B."/>
            <person name="Hall J."/>
            <person name="Henson C."/>
            <person name="Hollinger A."/>
            <person name="Honan T."/>
            <person name="Huard M.D."/>
            <person name="Hughes L."/>
            <person name="Hurhula B."/>
            <person name="Husby M.E."/>
            <person name="Kamat A."/>
            <person name="Kanga B."/>
            <person name="Kashin S."/>
            <person name="Khazanovich D."/>
            <person name="Kisner P."/>
            <person name="Lance K."/>
            <person name="Lara M."/>
            <person name="Lee W."/>
            <person name="Lennon N."/>
            <person name="Letendre F."/>
            <person name="LeVine R."/>
            <person name="Lipovsky A."/>
            <person name="Liu X."/>
            <person name="Liu J."/>
            <person name="Liu S."/>
            <person name="Lokyitsang T."/>
            <person name="Lokyitsang Y."/>
            <person name="Lubonja R."/>
            <person name="Lui A."/>
            <person name="MacDonald P."/>
            <person name="Magnisalis V."/>
            <person name="Maru K."/>
            <person name="Matthews C."/>
            <person name="McCusker W."/>
            <person name="McDonough S."/>
            <person name="Mehta T."/>
            <person name="Meldrim J."/>
            <person name="Meneus L."/>
            <person name="Mihai O."/>
            <person name="Mihalev A."/>
            <person name="Mihova T."/>
            <person name="Mittelman R."/>
            <person name="Mlenga V."/>
            <person name="Montmayeur A."/>
            <person name="Mulrain L."/>
            <person name="Navidi A."/>
            <person name="Naylor J."/>
            <person name="Negash T."/>
            <person name="Nguyen T."/>
            <person name="Nguyen N."/>
            <person name="Nicol R."/>
            <person name="Norbu C."/>
            <person name="Norbu N."/>
            <person name="Novod N."/>
            <person name="O'Neill B."/>
            <person name="Osman S."/>
            <person name="Markiewicz E."/>
            <person name="Oyono O.L."/>
            <person name="Patti C."/>
            <person name="Phunkhang P."/>
            <person name="Pierre F."/>
            <person name="Priest M."/>
            <person name="Raghuraman S."/>
            <person name="Rege F."/>
            <person name="Reyes R."/>
            <person name="Rise C."/>
            <person name="Rogov P."/>
            <person name="Ross K."/>
            <person name="Ryan E."/>
            <person name="Settipalli S."/>
            <person name="Shea T."/>
            <person name="Sherpa N."/>
            <person name="Shi L."/>
            <person name="Shih D."/>
            <person name="Sparrow T."/>
            <person name="Spaulding J."/>
            <person name="Stalker J."/>
            <person name="Stange-Thomann N."/>
            <person name="Stavropoulos S."/>
            <person name="Stone C."/>
            <person name="Strader C."/>
            <person name="Tesfaye S."/>
            <person name="Thomson T."/>
            <person name="Thoulutsang Y."/>
            <person name="Thoulutsang D."/>
            <person name="Topham K."/>
            <person name="Topping I."/>
            <person name="Tsamla T."/>
            <person name="Vassiliev H."/>
            <person name="Vo A."/>
            <person name="Wangchuk T."/>
            <person name="Wangdi T."/>
            <person name="Weiand M."/>
            <person name="Wilkinson J."/>
            <person name="Wilson A."/>
            <person name="Yadav S."/>
            <person name="Young G."/>
            <person name="Yu Q."/>
            <person name="Zembek L."/>
            <person name="Zhong D."/>
            <person name="Zimmer A."/>
            <person name="Zwirko Z."/>
            <person name="Jaffe D.B."/>
            <person name="Alvarez P."/>
            <person name="Brockman W."/>
            <person name="Butler J."/>
            <person name="Chin C."/>
            <person name="Gnerre S."/>
            <person name="MacCallum I."/>
            <person name="Graves J.A."/>
            <person name="Ponting C.P."/>
            <person name="Breen M."/>
            <person name="Samollow P.B."/>
            <person name="Lander E.S."/>
            <person name="Lindblad-Toh K."/>
        </authorList>
    </citation>
    <scope>NUCLEOTIDE SEQUENCE [LARGE SCALE GENOMIC DNA]</scope>
</reference>
<dbReference type="GO" id="GO:0003700">
    <property type="term" value="F:DNA-binding transcription factor activity"/>
    <property type="evidence" value="ECO:0000318"/>
    <property type="project" value="GO_Central"/>
</dbReference>
<evidence type="ECO:0000259" key="14">
    <source>
        <dbReference type="PROSITE" id="PS50157"/>
    </source>
</evidence>
<evidence type="ECO:0000256" key="6">
    <source>
        <dbReference type="ARBA" id="ARBA00022771"/>
    </source>
</evidence>
<name>A0A5F8GZW2_MONDO</name>
<evidence type="ECO:0000256" key="9">
    <source>
        <dbReference type="ARBA" id="ARBA00023125"/>
    </source>
</evidence>
<feature type="domain" description="C2H2-type" evidence="14">
    <location>
        <begin position="548"/>
        <end position="575"/>
    </location>
</feature>
<evidence type="ECO:0000256" key="2">
    <source>
        <dbReference type="ARBA" id="ARBA00004123"/>
    </source>
</evidence>
<dbReference type="FunFam" id="3.30.160.60:FF:002254">
    <property type="entry name" value="Zinc finger protein 540"/>
    <property type="match status" value="1"/>
</dbReference>
<comment type="subcellular location">
    <subcellularLocation>
        <location evidence="2">Nucleus</location>
    </subcellularLocation>
</comment>
<dbReference type="FunFam" id="3.30.160.60:FF:002573">
    <property type="entry name" value="Uncharacterized protein"/>
    <property type="match status" value="1"/>
</dbReference>
<keyword evidence="7" id="KW-0862">Zinc</keyword>
<dbReference type="AlphaFoldDB" id="A0A5F8GZW2"/>
<dbReference type="Proteomes" id="UP000002280">
    <property type="component" value="Chromosome 4"/>
</dbReference>
<dbReference type="Bgee" id="ENSMODG00000048484">
    <property type="expression patterns" value="Expressed in hindlimb bud and 18 other cell types or tissues"/>
</dbReference>
<keyword evidence="8" id="KW-0805">Transcription regulation</keyword>
<evidence type="ECO:0000256" key="1">
    <source>
        <dbReference type="ARBA" id="ARBA00003767"/>
    </source>
</evidence>
<dbReference type="FunFam" id="3.30.160.60:FF:001402">
    <property type="entry name" value="Zinc finger protein 473"/>
    <property type="match status" value="2"/>
</dbReference>
<evidence type="ECO:0000313" key="16">
    <source>
        <dbReference type="Proteomes" id="UP000002280"/>
    </source>
</evidence>
<dbReference type="PROSITE" id="PS50157">
    <property type="entry name" value="ZINC_FINGER_C2H2_2"/>
    <property type="match status" value="7"/>
</dbReference>
<dbReference type="Gene3D" id="3.30.160.60">
    <property type="entry name" value="Classic Zinc Finger"/>
    <property type="match status" value="7"/>
</dbReference>
<dbReference type="InterPro" id="IPR050331">
    <property type="entry name" value="Zinc_finger"/>
</dbReference>
<keyword evidence="4" id="KW-0479">Metal-binding</keyword>
<evidence type="ECO:0000256" key="10">
    <source>
        <dbReference type="ARBA" id="ARBA00023163"/>
    </source>
</evidence>
<dbReference type="PANTHER" id="PTHR16515:SF62">
    <property type="entry name" value="ZINC FINGER PROTEIN 883-LIKE"/>
    <property type="match status" value="1"/>
</dbReference>
<feature type="domain" description="C2H2-type" evidence="14">
    <location>
        <begin position="408"/>
        <end position="435"/>
    </location>
</feature>
<feature type="region of interest" description="Disordered" evidence="13">
    <location>
        <begin position="133"/>
        <end position="214"/>
    </location>
</feature>
<dbReference type="PANTHER" id="PTHR16515">
    <property type="entry name" value="PR DOMAIN ZINC FINGER PROTEIN"/>
    <property type="match status" value="1"/>
</dbReference>
<keyword evidence="9" id="KW-0238">DNA-binding</keyword>
<feature type="domain" description="C2H2-type" evidence="14">
    <location>
        <begin position="576"/>
        <end position="591"/>
    </location>
</feature>
<feature type="compositionally biased region" description="Basic and acidic residues" evidence="13">
    <location>
        <begin position="198"/>
        <end position="214"/>
    </location>
</feature>
<dbReference type="GeneTree" id="ENSGT00950000183169"/>